<keyword evidence="2" id="KW-1185">Reference proteome</keyword>
<evidence type="ECO:0000313" key="2">
    <source>
        <dbReference type="Proteomes" id="UP000015354"/>
    </source>
</evidence>
<reference evidence="1 2" key="1">
    <citation type="journal article" date="2013" name="PLoS ONE">
        <title>Predicting the Proteins of Angomonas deanei, Strigomonas culicis and Their Respective Endosymbionts Reveals New Aspects of the Trypanosomatidae Family.</title>
        <authorList>
            <person name="Motta M.C."/>
            <person name="Martins A.C."/>
            <person name="de Souza S.S."/>
            <person name="Catta-Preta C.M."/>
            <person name="Silva R."/>
            <person name="Klein C.C."/>
            <person name="de Almeida L.G."/>
            <person name="de Lima Cunha O."/>
            <person name="Ciapina L.P."/>
            <person name="Brocchi M."/>
            <person name="Colabardini A.C."/>
            <person name="de Araujo Lima B."/>
            <person name="Machado C.R."/>
            <person name="de Almeida Soares C.M."/>
            <person name="Probst C.M."/>
            <person name="de Menezes C.B."/>
            <person name="Thompson C.E."/>
            <person name="Bartholomeu D.C."/>
            <person name="Gradia D.F."/>
            <person name="Pavoni D.P."/>
            <person name="Grisard E.C."/>
            <person name="Fantinatti-Garboggini F."/>
            <person name="Marchini F.K."/>
            <person name="Rodrigues-Luiz G.F."/>
            <person name="Wagner G."/>
            <person name="Goldman G.H."/>
            <person name="Fietto J.L."/>
            <person name="Elias M.C."/>
            <person name="Goldman M.H."/>
            <person name="Sagot M.F."/>
            <person name="Pereira M."/>
            <person name="Stoco P.H."/>
            <person name="de Mendonca-Neto R.P."/>
            <person name="Teixeira S.M."/>
            <person name="Maciel T.E."/>
            <person name="de Oliveira Mendes T.A."/>
            <person name="Urmenyi T.P."/>
            <person name="de Souza W."/>
            <person name="Schenkman S."/>
            <person name="de Vasconcelos A.T."/>
        </authorList>
    </citation>
    <scope>NUCLEOTIDE SEQUENCE [LARGE SCALE GENOMIC DNA]</scope>
</reference>
<organism evidence="1 2">
    <name type="scientific">Strigomonas culicis</name>
    <dbReference type="NCBI Taxonomy" id="28005"/>
    <lineage>
        <taxon>Eukaryota</taxon>
        <taxon>Discoba</taxon>
        <taxon>Euglenozoa</taxon>
        <taxon>Kinetoplastea</taxon>
        <taxon>Metakinetoplastina</taxon>
        <taxon>Trypanosomatida</taxon>
        <taxon>Trypanosomatidae</taxon>
        <taxon>Strigomonadinae</taxon>
        <taxon>Strigomonas</taxon>
    </lineage>
</organism>
<evidence type="ECO:0000313" key="1">
    <source>
        <dbReference type="EMBL" id="EPY18040.1"/>
    </source>
</evidence>
<gene>
    <name evidence="1" type="ORF">STCU_10225</name>
</gene>
<comment type="caution">
    <text evidence="1">The sequence shown here is derived from an EMBL/GenBank/DDBJ whole genome shotgun (WGS) entry which is preliminary data.</text>
</comment>
<accession>S9V586</accession>
<name>S9V586_9TRYP</name>
<dbReference type="EMBL" id="ATMH01010155">
    <property type="protein sequence ID" value="EPY18040.1"/>
    <property type="molecule type" value="Genomic_DNA"/>
</dbReference>
<dbReference type="AlphaFoldDB" id="S9V586"/>
<dbReference type="Proteomes" id="UP000015354">
    <property type="component" value="Unassembled WGS sequence"/>
</dbReference>
<sequence>MGCFVTEEGPGSLGGGARFGTATTTSPNGSCVLTVFISRAIAARSDLESLLGRSTFSIVAEDSVGVSGCAL</sequence>
<proteinExistence type="predicted"/>
<protein>
    <submittedName>
        <fullName evidence="1">Uncharacterized protein</fullName>
    </submittedName>
</protein>